<name>A0A4R5L5W1_9BURK</name>
<dbReference type="InterPro" id="IPR036280">
    <property type="entry name" value="Multihaem_cyt_sf"/>
</dbReference>
<evidence type="ECO:0000256" key="1">
    <source>
        <dbReference type="SAM" id="MobiDB-lite"/>
    </source>
</evidence>
<dbReference type="EMBL" id="SMOD01000031">
    <property type="protein sequence ID" value="TDG04146.1"/>
    <property type="molecule type" value="Genomic_DNA"/>
</dbReference>
<evidence type="ECO:0000256" key="2">
    <source>
        <dbReference type="SAM" id="SignalP"/>
    </source>
</evidence>
<accession>A0A4R5L5W1</accession>
<gene>
    <name evidence="3" type="ORF">E1N52_31125</name>
</gene>
<reference evidence="3 4" key="1">
    <citation type="submission" date="2019-03" db="EMBL/GenBank/DDBJ databases">
        <title>Paraburkholderia sp. isolated from native Mimosa gymnas in Guartela State Park, Brazil.</title>
        <authorList>
            <person name="Paulitsch F."/>
            <person name="Hungria M."/>
            <person name="Delamuta J.R.M."/>
            <person name="Ribeiro R.A."/>
            <person name="Dall'Agnol R."/>
            <person name="Silva J.S.B."/>
        </authorList>
    </citation>
    <scope>NUCLEOTIDE SEQUENCE [LARGE SCALE GENOMIC DNA]</scope>
    <source>
        <strain evidence="3 4">CNPSo 3008</strain>
    </source>
</reference>
<keyword evidence="2" id="KW-0732">Signal</keyword>
<sequence>MSVRVRLFALCFLFAVPLAAFTHEQTLLEYADQCVREIGEIPPFNCNDGTDIPITIDGKPPGPNESPTRCDKPSLLSPTSEAKGQCIPFSKILNLSRGNTQISAYCRRDVLRGDKDPHYDGVVVVMHHSGNGKTCWFASKPPPPPPISQADVPASSGFVATRVPPPNERKPPAGQTSAVEFWATPAIVATNTAKNPTCLKCHDAGPFIFSPYIGQVWDKVPTDPWGKYSSIGQAFSSYHLMTMSTPGNTCIGCHRIGSEQSCTAFLGLSVGKLKAPGNDPLANTYPLNHWMPTDNAMSNEQWDKANVASVNALLDCCKDPAHKDPNCAFTPMPSSSNNRSLH</sequence>
<evidence type="ECO:0000313" key="4">
    <source>
        <dbReference type="Proteomes" id="UP000295606"/>
    </source>
</evidence>
<feature type="region of interest" description="Disordered" evidence="1">
    <location>
        <begin position="56"/>
        <end position="75"/>
    </location>
</feature>
<dbReference type="OrthoDB" id="8878740at2"/>
<dbReference type="AlphaFoldDB" id="A0A4R5L5W1"/>
<organism evidence="3 4">
    <name type="scientific">Paraburkholderia guartelaensis</name>
    <dbReference type="NCBI Taxonomy" id="2546446"/>
    <lineage>
        <taxon>Bacteria</taxon>
        <taxon>Pseudomonadati</taxon>
        <taxon>Pseudomonadota</taxon>
        <taxon>Betaproteobacteria</taxon>
        <taxon>Burkholderiales</taxon>
        <taxon>Burkholderiaceae</taxon>
        <taxon>Paraburkholderia</taxon>
    </lineage>
</organism>
<dbReference type="RefSeq" id="WP_133187096.1">
    <property type="nucleotide sequence ID" value="NZ_SMOD01000031.1"/>
</dbReference>
<proteinExistence type="predicted"/>
<evidence type="ECO:0000313" key="3">
    <source>
        <dbReference type="EMBL" id="TDG04146.1"/>
    </source>
</evidence>
<comment type="caution">
    <text evidence="3">The sequence shown here is derived from an EMBL/GenBank/DDBJ whole genome shotgun (WGS) entry which is preliminary data.</text>
</comment>
<dbReference type="SUPFAM" id="SSF48695">
    <property type="entry name" value="Multiheme cytochromes"/>
    <property type="match status" value="2"/>
</dbReference>
<feature type="signal peptide" evidence="2">
    <location>
        <begin position="1"/>
        <end position="22"/>
    </location>
</feature>
<feature type="chain" id="PRO_5021024153" evidence="2">
    <location>
        <begin position="23"/>
        <end position="342"/>
    </location>
</feature>
<dbReference type="Proteomes" id="UP000295606">
    <property type="component" value="Unassembled WGS sequence"/>
</dbReference>
<protein>
    <submittedName>
        <fullName evidence="3">Uncharacterized protein</fullName>
    </submittedName>
</protein>